<dbReference type="GO" id="GO:1990050">
    <property type="term" value="F:phosphatidic acid transfer activity"/>
    <property type="evidence" value="ECO:0007669"/>
    <property type="project" value="EnsemblFungi"/>
</dbReference>
<evidence type="ECO:0000259" key="1">
    <source>
        <dbReference type="PROSITE" id="PS50904"/>
    </source>
</evidence>
<dbReference type="EMBL" id="HE580271">
    <property type="protein sequence ID" value="CCD25258.1"/>
    <property type="molecule type" value="Genomic_DNA"/>
</dbReference>
<sequence>MVLVHKNTHIFQHDFRSVSCAFFNRYPNPYSSHVLSIDTLSRRVDTQDGKLYTTRLLKKQGKLPSWTSSLIGRVSDSWIIEYSVIDPKLQKMETYTKNLDHIKILKVEEYTTYYYDSKNRNTVVTSEVKFSSGFHLGIKNKIENWSRSKFDESVKKSRMGMSFVMQKWEEQKSIKLDEETSTI</sequence>
<dbReference type="HOGENOM" id="CLU_067902_3_1_1"/>
<dbReference type="KEGG" id="ndi:NDAI_0E04410"/>
<dbReference type="GeneID" id="11499007"/>
<dbReference type="OrthoDB" id="341300at2759"/>
<gene>
    <name evidence="2" type="primary">NDAI0E04410</name>
    <name evidence="2" type="ordered locus">NDAI_0E04410</name>
</gene>
<dbReference type="Proteomes" id="UP000000689">
    <property type="component" value="Chromosome 5"/>
</dbReference>
<dbReference type="GO" id="GO:0032048">
    <property type="term" value="P:cardiolipin metabolic process"/>
    <property type="evidence" value="ECO:0007669"/>
    <property type="project" value="EnsemblFungi"/>
</dbReference>
<dbReference type="eggNOG" id="KOG3337">
    <property type="taxonomic scope" value="Eukaryota"/>
</dbReference>
<keyword evidence="3" id="KW-1185">Reference proteome</keyword>
<dbReference type="GO" id="GO:0005743">
    <property type="term" value="C:mitochondrial inner membrane"/>
    <property type="evidence" value="ECO:0007669"/>
    <property type="project" value="EnsemblFungi"/>
</dbReference>
<evidence type="ECO:0000313" key="2">
    <source>
        <dbReference type="EMBL" id="CCD25258.1"/>
    </source>
</evidence>
<organism evidence="2 3">
    <name type="scientific">Naumovozyma dairenensis (strain ATCC 10597 / BCRC 20456 / CBS 421 / NBRC 0211 / NRRL Y-12639)</name>
    <name type="common">Saccharomyces dairenensis</name>
    <dbReference type="NCBI Taxonomy" id="1071378"/>
    <lineage>
        <taxon>Eukaryota</taxon>
        <taxon>Fungi</taxon>
        <taxon>Dikarya</taxon>
        <taxon>Ascomycota</taxon>
        <taxon>Saccharomycotina</taxon>
        <taxon>Saccharomycetes</taxon>
        <taxon>Saccharomycetales</taxon>
        <taxon>Saccharomycetaceae</taxon>
        <taxon>Naumovozyma</taxon>
    </lineage>
</organism>
<dbReference type="PROSITE" id="PS50904">
    <property type="entry name" value="PRELI_MSF1"/>
    <property type="match status" value="1"/>
</dbReference>
<dbReference type="GO" id="GO:2001247">
    <property type="term" value="P:positive regulation of phosphatidylcholine biosynthetic process"/>
    <property type="evidence" value="ECO:0007669"/>
    <property type="project" value="EnsemblFungi"/>
</dbReference>
<dbReference type="OMA" id="GYEFFKC"/>
<dbReference type="InterPro" id="IPR037365">
    <property type="entry name" value="Slowmo/Ups"/>
</dbReference>
<dbReference type="PANTHER" id="PTHR11158">
    <property type="entry name" value="MSF1/PX19 RELATED"/>
    <property type="match status" value="1"/>
</dbReference>
<name>G0WBY8_NAUDC</name>
<proteinExistence type="predicted"/>
<dbReference type="STRING" id="1071378.G0WBY8"/>
<dbReference type="GO" id="GO:0005758">
    <property type="term" value="C:mitochondrial intermembrane space"/>
    <property type="evidence" value="ECO:0007669"/>
    <property type="project" value="EnsemblFungi"/>
</dbReference>
<protein>
    <recommendedName>
        <fullName evidence="1">PRELI/MSF1 domain-containing protein</fullName>
    </recommendedName>
</protein>
<evidence type="ECO:0000313" key="3">
    <source>
        <dbReference type="Proteomes" id="UP000000689"/>
    </source>
</evidence>
<feature type="domain" description="PRELI/MSF1" evidence="1">
    <location>
        <begin position="2"/>
        <end position="173"/>
    </location>
</feature>
<dbReference type="AlphaFoldDB" id="G0WBY8"/>
<dbReference type="GO" id="GO:0120010">
    <property type="term" value="P:intermembrane phospholipid transfer"/>
    <property type="evidence" value="ECO:0007669"/>
    <property type="project" value="EnsemblFungi"/>
</dbReference>
<dbReference type="Pfam" id="PF04707">
    <property type="entry name" value="PRELI"/>
    <property type="match status" value="1"/>
</dbReference>
<reference evidence="2 3" key="1">
    <citation type="journal article" date="2011" name="Proc. Natl. Acad. Sci. U.S.A.">
        <title>Evolutionary erosion of yeast sex chromosomes by mating-type switching accidents.</title>
        <authorList>
            <person name="Gordon J.L."/>
            <person name="Armisen D."/>
            <person name="Proux-Wera E."/>
            <person name="Oheigeartaigh S.S."/>
            <person name="Byrne K.P."/>
            <person name="Wolfe K.H."/>
        </authorList>
    </citation>
    <scope>NUCLEOTIDE SEQUENCE [LARGE SCALE GENOMIC DNA]</scope>
    <source>
        <strain evidence="3">ATCC 10597 / BCRC 20456 / CBS 421 / NBRC 0211 / NRRL Y-12639</strain>
    </source>
</reference>
<dbReference type="InterPro" id="IPR006797">
    <property type="entry name" value="PRELI/MSF1_dom"/>
</dbReference>
<dbReference type="RefSeq" id="XP_003670501.1">
    <property type="nucleotide sequence ID" value="XM_003670453.1"/>
</dbReference>
<accession>G0WBY8</accession>